<dbReference type="InterPro" id="IPR029063">
    <property type="entry name" value="SAM-dependent_MTases_sf"/>
</dbReference>
<keyword evidence="6" id="KW-1185">Reference proteome</keyword>
<gene>
    <name evidence="5" type="ORF">ERX27_04930</name>
</gene>
<dbReference type="RefSeq" id="WP_133431727.1">
    <property type="nucleotide sequence ID" value="NZ_CP092172.1"/>
</dbReference>
<dbReference type="EMBL" id="SCWA01000007">
    <property type="protein sequence ID" value="TDL98023.1"/>
    <property type="molecule type" value="Genomic_DNA"/>
</dbReference>
<dbReference type="Proteomes" id="UP000295310">
    <property type="component" value="Unassembled WGS sequence"/>
</dbReference>
<accession>A0A4R6BEA0</accession>
<dbReference type="InterPro" id="IPR051052">
    <property type="entry name" value="Diverse_substrate_MTase"/>
</dbReference>
<comment type="caution">
    <text evidence="5">The sequence shown here is derived from an EMBL/GenBank/DDBJ whole genome shotgun (WGS) entry which is preliminary data.</text>
</comment>
<dbReference type="SUPFAM" id="SSF53335">
    <property type="entry name" value="S-adenosyl-L-methionine-dependent methyltransferases"/>
    <property type="match status" value="1"/>
</dbReference>
<name>A0A4R6BEA0_9STAP</name>
<keyword evidence="3 5" id="KW-0808">Transferase</keyword>
<evidence type="ECO:0000313" key="6">
    <source>
        <dbReference type="Proteomes" id="UP000295310"/>
    </source>
</evidence>
<dbReference type="CDD" id="cd02440">
    <property type="entry name" value="AdoMet_MTases"/>
    <property type="match status" value="1"/>
</dbReference>
<dbReference type="Gene3D" id="3.40.50.150">
    <property type="entry name" value="Vaccinia Virus protein VP39"/>
    <property type="match status" value="1"/>
</dbReference>
<evidence type="ECO:0000256" key="3">
    <source>
        <dbReference type="ARBA" id="ARBA00022679"/>
    </source>
</evidence>
<dbReference type="InterPro" id="IPR013216">
    <property type="entry name" value="Methyltransf_11"/>
</dbReference>
<protein>
    <submittedName>
        <fullName evidence="5">Class I SAM-dependent methyltransferase</fullName>
    </submittedName>
</protein>
<dbReference type="AlphaFoldDB" id="A0A4R6BEA0"/>
<proteinExistence type="inferred from homology"/>
<dbReference type="PANTHER" id="PTHR44942:SF4">
    <property type="entry name" value="METHYLTRANSFERASE TYPE 11 DOMAIN-CONTAINING PROTEIN"/>
    <property type="match status" value="1"/>
</dbReference>
<evidence type="ECO:0000313" key="5">
    <source>
        <dbReference type="EMBL" id="TDL98023.1"/>
    </source>
</evidence>
<dbReference type="OrthoDB" id="9797252at2"/>
<dbReference type="PANTHER" id="PTHR44942">
    <property type="entry name" value="METHYLTRANSF_11 DOMAIN-CONTAINING PROTEIN"/>
    <property type="match status" value="1"/>
</dbReference>
<evidence type="ECO:0000256" key="2">
    <source>
        <dbReference type="ARBA" id="ARBA00022603"/>
    </source>
</evidence>
<evidence type="ECO:0000259" key="4">
    <source>
        <dbReference type="Pfam" id="PF08241"/>
    </source>
</evidence>
<dbReference type="GO" id="GO:0032259">
    <property type="term" value="P:methylation"/>
    <property type="evidence" value="ECO:0007669"/>
    <property type="project" value="UniProtKB-KW"/>
</dbReference>
<keyword evidence="2 5" id="KW-0489">Methyltransferase</keyword>
<sequence>MDHTDVFTTKAFLYEKSRPSYPDEMLTFLKQKFNIKEDTLIADIGAGTGKFTEKLLDLGCKVIAVEPNQAMADRLRDSLMCEQLIVSERPAEHTEIDAGTVDLVVAAQSFHWFNWQLFKEECTRILKPRGTVCLIWNVRDEAALINRRTADIFKAYCPAYKGSSNGLMNNDDAIRQFFEGEFELFETRQDLSYKEQQFIDRCLSASYALEETDEDFDAFVTALKSLFQAFAEEGKVIVPNMTRCYYGII</sequence>
<comment type="similarity">
    <text evidence="1">Belongs to the methyltransferase superfamily.</text>
</comment>
<evidence type="ECO:0000256" key="1">
    <source>
        <dbReference type="ARBA" id="ARBA00008361"/>
    </source>
</evidence>
<dbReference type="GO" id="GO:0008757">
    <property type="term" value="F:S-adenosylmethionine-dependent methyltransferase activity"/>
    <property type="evidence" value="ECO:0007669"/>
    <property type="project" value="InterPro"/>
</dbReference>
<organism evidence="5 6">
    <name type="scientific">Macrococcus brunensis</name>
    <dbReference type="NCBI Taxonomy" id="198483"/>
    <lineage>
        <taxon>Bacteria</taxon>
        <taxon>Bacillati</taxon>
        <taxon>Bacillota</taxon>
        <taxon>Bacilli</taxon>
        <taxon>Bacillales</taxon>
        <taxon>Staphylococcaceae</taxon>
        <taxon>Macrococcus</taxon>
    </lineage>
</organism>
<reference evidence="5 6" key="1">
    <citation type="submission" date="2019-01" db="EMBL/GenBank/DDBJ databases">
        <title>Draft genome sequences of the type strains of six Macrococcus species.</title>
        <authorList>
            <person name="Mazhar S."/>
            <person name="Altermann E."/>
            <person name="Hill C."/>
            <person name="Mcauliffe O."/>
        </authorList>
    </citation>
    <scope>NUCLEOTIDE SEQUENCE [LARGE SCALE GENOMIC DNA]</scope>
    <source>
        <strain evidence="5 6">CCM4811</strain>
    </source>
</reference>
<dbReference type="Pfam" id="PF08241">
    <property type="entry name" value="Methyltransf_11"/>
    <property type="match status" value="1"/>
</dbReference>
<feature type="domain" description="Methyltransferase type 11" evidence="4">
    <location>
        <begin position="43"/>
        <end position="133"/>
    </location>
</feature>